<evidence type="ECO:0000256" key="1">
    <source>
        <dbReference type="ARBA" id="ARBA00022737"/>
    </source>
</evidence>
<feature type="compositionally biased region" description="Low complexity" evidence="2">
    <location>
        <begin position="348"/>
        <end position="359"/>
    </location>
</feature>
<comment type="caution">
    <text evidence="3">The sequence shown here is derived from an EMBL/GenBank/DDBJ whole genome shotgun (WGS) entry which is preliminary data.</text>
</comment>
<dbReference type="GO" id="GO:0005737">
    <property type="term" value="C:cytoplasm"/>
    <property type="evidence" value="ECO:0007669"/>
    <property type="project" value="TreeGrafter"/>
</dbReference>
<feature type="compositionally biased region" description="Low complexity" evidence="2">
    <location>
        <begin position="316"/>
        <end position="329"/>
    </location>
</feature>
<sequence length="568" mass="55798">MLSTTDRLDEATLRAVLRSGHSRIPVHRAGDRSDVAGLLLVKELLQYRLGSSAAVPVDMLRLRSIPRLPATTPMYDMLRLFQTGRSHIAVLTQPPPGELPRIAAQDPSRSRSFHNPAGRGGGGGKGRGKAPLCRPSGGAMELPGGGGDFTAVAAGVTDADVAREASTSLDGVGLAALVGGAAGGSTAPDDARSVGGETVATADGSSPYGGLYGAMSLSPPGGSGVLCTALDGDEGAATTAAQAPLEGEYDALDGTAAAAAHSAPAENGVREGGGRSGAAWTDAPLEGKLAAPLAVPLALEATAGASPHSAAEDGGETSAEAATASTAPPYSRPPLPPSGGPGHRRSRLGQQADAEVAAATAAVAPPSAAAGSYGGGSAFLHPDAAAAAAVGSPAAAAGSYEERGGGAALDGALTDAASVWAAGAEDEAAEDDVEPEEGRPIGIITIEDVIEELIRAEIVDETDRYVDNLRLVRANPQLLAQSLPEHLARVLARAGAGAGGRAALQRARSFGAGVGAAGGRKAGAGAGAGGSTVQGASPRGSGYSIFGGRGEAGQAGGNALAVPLLQDW</sequence>
<dbReference type="PANTHER" id="PTHR12064:SF97">
    <property type="entry name" value="METAL TRANSPORTER CNNM-5"/>
    <property type="match status" value="1"/>
</dbReference>
<keyword evidence="4" id="KW-1185">Reference proteome</keyword>
<feature type="compositionally biased region" description="Low complexity" evidence="2">
    <location>
        <begin position="256"/>
        <end position="265"/>
    </location>
</feature>
<dbReference type="Proteomes" id="UP000075714">
    <property type="component" value="Unassembled WGS sequence"/>
</dbReference>
<dbReference type="InterPro" id="IPR046342">
    <property type="entry name" value="CBS_dom_sf"/>
</dbReference>
<dbReference type="SUPFAM" id="SSF54631">
    <property type="entry name" value="CBS-domain pair"/>
    <property type="match status" value="1"/>
</dbReference>
<dbReference type="PANTHER" id="PTHR12064">
    <property type="entry name" value="METAL TRANSPORTER CNNM"/>
    <property type="match status" value="1"/>
</dbReference>
<protein>
    <recommendedName>
        <fullName evidence="5">CBS domain-containing protein</fullName>
    </recommendedName>
</protein>
<dbReference type="AlphaFoldDB" id="A0A150H3L7"/>
<feature type="region of interest" description="Disordered" evidence="2">
    <location>
        <begin position="93"/>
        <end position="139"/>
    </location>
</feature>
<dbReference type="GO" id="GO:0030026">
    <property type="term" value="P:intracellular manganese ion homeostasis"/>
    <property type="evidence" value="ECO:0007669"/>
    <property type="project" value="TreeGrafter"/>
</dbReference>
<organism evidence="3 4">
    <name type="scientific">Gonium pectorale</name>
    <name type="common">Green alga</name>
    <dbReference type="NCBI Taxonomy" id="33097"/>
    <lineage>
        <taxon>Eukaryota</taxon>
        <taxon>Viridiplantae</taxon>
        <taxon>Chlorophyta</taxon>
        <taxon>core chlorophytes</taxon>
        <taxon>Chlorophyceae</taxon>
        <taxon>CS clade</taxon>
        <taxon>Chlamydomonadales</taxon>
        <taxon>Volvocaceae</taxon>
        <taxon>Gonium</taxon>
    </lineage>
</organism>
<proteinExistence type="predicted"/>
<keyword evidence="1" id="KW-0677">Repeat</keyword>
<name>A0A150H3L7_GONPE</name>
<feature type="compositionally biased region" description="Pro residues" evidence="2">
    <location>
        <begin position="330"/>
        <end position="339"/>
    </location>
</feature>
<evidence type="ECO:0000313" key="3">
    <source>
        <dbReference type="EMBL" id="KXZ56625.1"/>
    </source>
</evidence>
<dbReference type="OrthoDB" id="5353557at2759"/>
<accession>A0A150H3L7</accession>
<feature type="region of interest" description="Disordered" evidence="2">
    <location>
        <begin position="304"/>
        <end position="359"/>
    </location>
</feature>
<feature type="region of interest" description="Disordered" evidence="2">
    <location>
        <begin position="256"/>
        <end position="281"/>
    </location>
</feature>
<evidence type="ECO:0000313" key="4">
    <source>
        <dbReference type="Proteomes" id="UP000075714"/>
    </source>
</evidence>
<evidence type="ECO:0008006" key="5">
    <source>
        <dbReference type="Google" id="ProtNLM"/>
    </source>
</evidence>
<dbReference type="InterPro" id="IPR045095">
    <property type="entry name" value="ACDP"/>
</dbReference>
<dbReference type="GO" id="GO:0010960">
    <property type="term" value="P:magnesium ion homeostasis"/>
    <property type="evidence" value="ECO:0007669"/>
    <property type="project" value="InterPro"/>
</dbReference>
<dbReference type="EMBL" id="LSYV01000002">
    <property type="protein sequence ID" value="KXZ56625.1"/>
    <property type="molecule type" value="Genomic_DNA"/>
</dbReference>
<evidence type="ECO:0000256" key="2">
    <source>
        <dbReference type="SAM" id="MobiDB-lite"/>
    </source>
</evidence>
<dbReference type="STRING" id="33097.A0A150H3L7"/>
<reference evidence="4" key="1">
    <citation type="journal article" date="2016" name="Nat. Commun.">
        <title>The Gonium pectorale genome demonstrates co-option of cell cycle regulation during the evolution of multicellularity.</title>
        <authorList>
            <person name="Hanschen E.R."/>
            <person name="Marriage T.N."/>
            <person name="Ferris P.J."/>
            <person name="Hamaji T."/>
            <person name="Toyoda A."/>
            <person name="Fujiyama A."/>
            <person name="Neme R."/>
            <person name="Noguchi H."/>
            <person name="Minakuchi Y."/>
            <person name="Suzuki M."/>
            <person name="Kawai-Toyooka H."/>
            <person name="Smith D.R."/>
            <person name="Sparks H."/>
            <person name="Anderson J."/>
            <person name="Bakaric R."/>
            <person name="Luria V."/>
            <person name="Karger A."/>
            <person name="Kirschner M.W."/>
            <person name="Durand P.M."/>
            <person name="Michod R.E."/>
            <person name="Nozaki H."/>
            <person name="Olson B.J."/>
        </authorList>
    </citation>
    <scope>NUCLEOTIDE SEQUENCE [LARGE SCALE GENOMIC DNA]</scope>
    <source>
        <strain evidence="4">NIES-2863</strain>
    </source>
</reference>
<dbReference type="Gene3D" id="3.10.580.10">
    <property type="entry name" value="CBS-domain"/>
    <property type="match status" value="2"/>
</dbReference>
<gene>
    <name evidence="3" type="ORF">GPECTOR_1g563</name>
</gene>